<name>A0ABT1EB45_9FIRM</name>
<protein>
    <submittedName>
        <fullName evidence="2">YesL family protein</fullName>
    </submittedName>
</protein>
<sequence length="209" mass="23485">MEIIKENLGSKLSWLCDIFILNIVYVVTCIPLITIGAANTALYTVVFRMVKGERYEVLVDYKRAFRENFKQGTVIWLFVAVVSGVLIVDFLIAPGFSRQLATIFVMIILVLGIICMMTGVYVFPLLATFSNGTMTMLKNALLISVRHLPKTIVVILIHSIPYLLLFISVSAFIRGYGVVMLFLAGIIAYGECSILLPIFKKYFPKVERN</sequence>
<keyword evidence="1" id="KW-1133">Transmembrane helix</keyword>
<feature type="transmembrane region" description="Helical" evidence="1">
    <location>
        <begin position="103"/>
        <end position="130"/>
    </location>
</feature>
<evidence type="ECO:0000313" key="3">
    <source>
        <dbReference type="Proteomes" id="UP001523566"/>
    </source>
</evidence>
<dbReference type="Proteomes" id="UP001523566">
    <property type="component" value="Unassembled WGS sequence"/>
</dbReference>
<feature type="transmembrane region" description="Helical" evidence="1">
    <location>
        <begin position="179"/>
        <end position="199"/>
    </location>
</feature>
<evidence type="ECO:0000256" key="1">
    <source>
        <dbReference type="SAM" id="Phobius"/>
    </source>
</evidence>
<feature type="transmembrane region" description="Helical" evidence="1">
    <location>
        <begin position="151"/>
        <end position="173"/>
    </location>
</feature>
<keyword evidence="1" id="KW-0472">Membrane</keyword>
<gene>
    <name evidence="2" type="ORF">NK125_11480</name>
</gene>
<comment type="caution">
    <text evidence="2">The sequence shown here is derived from an EMBL/GenBank/DDBJ whole genome shotgun (WGS) entry which is preliminary data.</text>
</comment>
<feature type="transmembrane region" description="Helical" evidence="1">
    <location>
        <begin position="20"/>
        <end position="46"/>
    </location>
</feature>
<keyword evidence="3" id="KW-1185">Reference proteome</keyword>
<dbReference type="RefSeq" id="WP_262066825.1">
    <property type="nucleotide sequence ID" value="NZ_JAMXOD010000017.1"/>
</dbReference>
<feature type="transmembrane region" description="Helical" evidence="1">
    <location>
        <begin position="73"/>
        <end position="97"/>
    </location>
</feature>
<accession>A0ABT1EB45</accession>
<dbReference type="Pfam" id="PF04854">
    <property type="entry name" value="DUF624"/>
    <property type="match status" value="1"/>
</dbReference>
<proteinExistence type="predicted"/>
<dbReference type="EMBL" id="JAMZFW010000017">
    <property type="protein sequence ID" value="MCP1103038.1"/>
    <property type="molecule type" value="Genomic_DNA"/>
</dbReference>
<organism evidence="2 3">
    <name type="scientific">Aequitasia blattaphilus</name>
    <dbReference type="NCBI Taxonomy" id="2949332"/>
    <lineage>
        <taxon>Bacteria</taxon>
        <taxon>Bacillati</taxon>
        <taxon>Bacillota</taxon>
        <taxon>Clostridia</taxon>
        <taxon>Lachnospirales</taxon>
        <taxon>Lachnospiraceae</taxon>
        <taxon>Aequitasia</taxon>
    </lineage>
</organism>
<evidence type="ECO:0000313" key="2">
    <source>
        <dbReference type="EMBL" id="MCP1103038.1"/>
    </source>
</evidence>
<keyword evidence="1" id="KW-0812">Transmembrane</keyword>
<reference evidence="2 3" key="1">
    <citation type="journal article" date="2022" name="Genome Biol. Evol.">
        <title>Host diet, physiology and behaviors set the stage for Lachnospiraceae cladogenesis.</title>
        <authorList>
            <person name="Vera-Ponce De Leon A."/>
            <person name="Schneider M."/>
            <person name="Jahnes B.C."/>
            <person name="Sadowski V."/>
            <person name="Camuy-Velez L.A."/>
            <person name="Duan J."/>
            <person name="Sabree Z.L."/>
        </authorList>
    </citation>
    <scope>NUCLEOTIDE SEQUENCE [LARGE SCALE GENOMIC DNA]</scope>
    <source>
        <strain evidence="2 3">PAL113</strain>
    </source>
</reference>
<dbReference type="InterPro" id="IPR006938">
    <property type="entry name" value="DUF624"/>
</dbReference>